<dbReference type="GO" id="GO:0003676">
    <property type="term" value="F:nucleic acid binding"/>
    <property type="evidence" value="ECO:0007669"/>
    <property type="project" value="InterPro"/>
</dbReference>
<dbReference type="HAMAP" id="MF_00048">
    <property type="entry name" value="UPF0102"/>
    <property type="match status" value="1"/>
</dbReference>
<evidence type="ECO:0000256" key="3">
    <source>
        <dbReference type="SAM" id="MobiDB-lite"/>
    </source>
</evidence>
<comment type="similarity">
    <text evidence="1 2">Belongs to the UPF0102 family.</text>
</comment>
<dbReference type="Pfam" id="PF02021">
    <property type="entry name" value="UPF0102"/>
    <property type="match status" value="1"/>
</dbReference>
<dbReference type="RefSeq" id="WP_306737447.1">
    <property type="nucleotide sequence ID" value="NZ_JANHAX010000007.1"/>
</dbReference>
<dbReference type="AlphaFoldDB" id="A0AAE3WGU2"/>
<feature type="compositionally biased region" description="Polar residues" evidence="3">
    <location>
        <begin position="1"/>
        <end position="13"/>
    </location>
</feature>
<sequence length="149" mass="16035">MTARNSQVGSARQSVAEPGDGLSATPDGARRRRGQQAFLSGLAAEDSVVRDYVRRGLIEERRRFRGQQGEIDLVMRDGDALVFVEVKKSASFARAAESLSARQMARIYGAAEEYLASAPAGLLTDVRFDVALVDAAGAVRIVENAFGDM</sequence>
<evidence type="ECO:0000256" key="2">
    <source>
        <dbReference type="HAMAP-Rule" id="MF_00048"/>
    </source>
</evidence>
<evidence type="ECO:0000256" key="1">
    <source>
        <dbReference type="ARBA" id="ARBA00006738"/>
    </source>
</evidence>
<organism evidence="4 5">
    <name type="scientific">Marimonas arenosa</name>
    <dbReference type="NCBI Taxonomy" id="1795305"/>
    <lineage>
        <taxon>Bacteria</taxon>
        <taxon>Pseudomonadati</taxon>
        <taxon>Pseudomonadota</taxon>
        <taxon>Alphaproteobacteria</taxon>
        <taxon>Rhodobacterales</taxon>
        <taxon>Paracoccaceae</taxon>
        <taxon>Marimonas</taxon>
    </lineage>
</organism>
<dbReference type="EMBL" id="JANHAX010000007">
    <property type="protein sequence ID" value="MDQ2092145.1"/>
    <property type="molecule type" value="Genomic_DNA"/>
</dbReference>
<proteinExistence type="inferred from homology"/>
<dbReference type="InterPro" id="IPR011335">
    <property type="entry name" value="Restrct_endonuc-II-like"/>
</dbReference>
<dbReference type="PANTHER" id="PTHR34039">
    <property type="entry name" value="UPF0102 PROTEIN YRAN"/>
    <property type="match status" value="1"/>
</dbReference>
<dbReference type="PANTHER" id="PTHR34039:SF1">
    <property type="entry name" value="UPF0102 PROTEIN YRAN"/>
    <property type="match status" value="1"/>
</dbReference>
<accession>A0AAE3WGU2</accession>
<name>A0AAE3WGU2_9RHOB</name>
<reference evidence="4" key="1">
    <citation type="submission" date="2022-07" db="EMBL/GenBank/DDBJ databases">
        <authorList>
            <person name="Otstavnykh N."/>
            <person name="Isaeva M."/>
            <person name="Bystritskaya E."/>
        </authorList>
    </citation>
    <scope>NUCLEOTIDE SEQUENCE</scope>
    <source>
        <strain evidence="4">KCTC 52189</strain>
    </source>
</reference>
<evidence type="ECO:0000313" key="4">
    <source>
        <dbReference type="EMBL" id="MDQ2092145.1"/>
    </source>
</evidence>
<feature type="region of interest" description="Disordered" evidence="3">
    <location>
        <begin position="1"/>
        <end position="31"/>
    </location>
</feature>
<dbReference type="Proteomes" id="UP001226762">
    <property type="component" value="Unassembled WGS sequence"/>
</dbReference>
<dbReference type="InterPro" id="IPR011856">
    <property type="entry name" value="tRNA_endonuc-like_dom_sf"/>
</dbReference>
<protein>
    <recommendedName>
        <fullName evidence="2">UPF0102 protein NO357_19760</fullName>
    </recommendedName>
</protein>
<gene>
    <name evidence="4" type="ORF">NO357_19760</name>
</gene>
<dbReference type="Gene3D" id="3.40.1350.10">
    <property type="match status" value="1"/>
</dbReference>
<comment type="caution">
    <text evidence="4">The sequence shown here is derived from an EMBL/GenBank/DDBJ whole genome shotgun (WGS) entry which is preliminary data.</text>
</comment>
<evidence type="ECO:0000313" key="5">
    <source>
        <dbReference type="Proteomes" id="UP001226762"/>
    </source>
</evidence>
<dbReference type="SUPFAM" id="SSF52980">
    <property type="entry name" value="Restriction endonuclease-like"/>
    <property type="match status" value="1"/>
</dbReference>
<keyword evidence="5" id="KW-1185">Reference proteome</keyword>
<reference evidence="4" key="2">
    <citation type="submission" date="2023-02" db="EMBL/GenBank/DDBJ databases">
        <title>'Rhodoalgimonas zhirmunskyi' gen. nov., isolated from a red alga.</title>
        <authorList>
            <person name="Nedashkovskaya O.I."/>
            <person name="Otstavnykh N.Y."/>
            <person name="Bystritskaya E.P."/>
            <person name="Balabanova L.A."/>
            <person name="Isaeva M.P."/>
        </authorList>
    </citation>
    <scope>NUCLEOTIDE SEQUENCE</scope>
    <source>
        <strain evidence="4">KCTC 52189</strain>
    </source>
</reference>
<dbReference type="InterPro" id="IPR003509">
    <property type="entry name" value="UPF0102_YraN-like"/>
</dbReference>